<comment type="catalytic activity">
    <reaction evidence="4">
        <text>2 cob(II)alamin + reduced [electron-transfer flavoprotein] + 2 ATP = 2 adenosylcob(III)alamin + 2 triphosphate + oxidized [electron-transfer flavoprotein] + 3 H(+)</text>
        <dbReference type="Rhea" id="RHEA:28671"/>
        <dbReference type="Rhea" id="RHEA-COMP:10685"/>
        <dbReference type="Rhea" id="RHEA-COMP:10686"/>
        <dbReference type="ChEBI" id="CHEBI:15378"/>
        <dbReference type="ChEBI" id="CHEBI:16304"/>
        <dbReference type="ChEBI" id="CHEBI:18036"/>
        <dbReference type="ChEBI" id="CHEBI:18408"/>
        <dbReference type="ChEBI" id="CHEBI:30616"/>
        <dbReference type="ChEBI" id="CHEBI:57692"/>
        <dbReference type="ChEBI" id="CHEBI:58307"/>
        <dbReference type="EC" id="2.5.1.17"/>
    </reaction>
</comment>
<evidence type="ECO:0000256" key="1">
    <source>
        <dbReference type="ARBA" id="ARBA00022679"/>
    </source>
</evidence>
<dbReference type="InterPro" id="IPR036451">
    <property type="entry name" value="CblAdoTrfase-like_sf"/>
</dbReference>
<accession>A0A1F8B9J6</accession>
<dbReference type="Gene3D" id="1.20.1200.10">
    <property type="entry name" value="Cobalamin adenosyltransferase-like"/>
    <property type="match status" value="1"/>
</dbReference>
<dbReference type="Pfam" id="PF01923">
    <property type="entry name" value="Cob_adeno_trans"/>
    <property type="match status" value="1"/>
</dbReference>
<feature type="domain" description="Cobalamin adenosyltransferase-like" evidence="5">
    <location>
        <begin position="3"/>
        <end position="164"/>
    </location>
</feature>
<dbReference type="PANTHER" id="PTHR12213:SF0">
    <property type="entry name" value="CORRINOID ADENOSYLTRANSFERASE MMAB"/>
    <property type="match status" value="1"/>
</dbReference>
<protein>
    <recommendedName>
        <fullName evidence="4">Corrinoid adenosyltransferase</fullName>
        <ecNumber evidence="4">2.5.1.17</ecNumber>
    </recommendedName>
    <alternativeName>
        <fullName evidence="4">Cob(II)alamin adenosyltransferase</fullName>
    </alternativeName>
    <alternativeName>
        <fullName evidence="4">Cob(II)yrinic acid a,c-diamide adenosyltransferase</fullName>
    </alternativeName>
    <alternativeName>
        <fullName evidence="4">Cobinamide/cobalamin adenosyltransferase</fullName>
    </alternativeName>
</protein>
<keyword evidence="3 4" id="KW-0067">ATP-binding</keyword>
<gene>
    <name evidence="6" type="ORF">A2892_03620</name>
</gene>
<name>A0A1F8B9J6_9BACT</name>
<dbReference type="EC" id="2.5.1.17" evidence="4"/>
<keyword evidence="4" id="KW-0169">Cobalamin biosynthesis</keyword>
<keyword evidence="1 4" id="KW-0808">Transferase</keyword>
<dbReference type="GO" id="GO:0008817">
    <property type="term" value="F:corrinoid adenosyltransferase activity"/>
    <property type="evidence" value="ECO:0007669"/>
    <property type="project" value="UniProtKB-UniRule"/>
</dbReference>
<dbReference type="GO" id="GO:0009236">
    <property type="term" value="P:cobalamin biosynthetic process"/>
    <property type="evidence" value="ECO:0007669"/>
    <property type="project" value="UniProtKB-UniRule"/>
</dbReference>
<dbReference type="InterPro" id="IPR016030">
    <property type="entry name" value="CblAdoTrfase-like"/>
</dbReference>
<evidence type="ECO:0000313" key="7">
    <source>
        <dbReference type="Proteomes" id="UP000176404"/>
    </source>
</evidence>
<comment type="catalytic activity">
    <reaction evidence="4">
        <text>2 cob(II)yrinate a,c diamide + reduced [electron-transfer flavoprotein] + 2 ATP = 2 adenosylcob(III)yrinate a,c-diamide + 2 triphosphate + oxidized [electron-transfer flavoprotein] + 3 H(+)</text>
        <dbReference type="Rhea" id="RHEA:11528"/>
        <dbReference type="Rhea" id="RHEA-COMP:10685"/>
        <dbReference type="Rhea" id="RHEA-COMP:10686"/>
        <dbReference type="ChEBI" id="CHEBI:15378"/>
        <dbReference type="ChEBI" id="CHEBI:18036"/>
        <dbReference type="ChEBI" id="CHEBI:30616"/>
        <dbReference type="ChEBI" id="CHEBI:57692"/>
        <dbReference type="ChEBI" id="CHEBI:58307"/>
        <dbReference type="ChEBI" id="CHEBI:58503"/>
        <dbReference type="ChEBI" id="CHEBI:58537"/>
        <dbReference type="EC" id="2.5.1.17"/>
    </reaction>
</comment>
<dbReference type="AlphaFoldDB" id="A0A1F8B9J6"/>
<dbReference type="NCBIfam" id="TIGR00636">
    <property type="entry name" value="PduO_Nterm"/>
    <property type="match status" value="1"/>
</dbReference>
<evidence type="ECO:0000256" key="4">
    <source>
        <dbReference type="RuleBase" id="RU366026"/>
    </source>
</evidence>
<evidence type="ECO:0000313" key="6">
    <source>
        <dbReference type="EMBL" id="OGM60008.1"/>
    </source>
</evidence>
<comment type="caution">
    <text evidence="6">The sequence shown here is derived from an EMBL/GenBank/DDBJ whole genome shotgun (WGS) entry which is preliminary data.</text>
</comment>
<sequence length="181" mass="20694">MAIYTRKGDKGETSLYETFSSKRKRVSKSSLRMESLGGIDELNSYLGICISYSENHEFKKILTEVQKDLLTTGSIIGGSKLSFSNLRTKKLEKIIDRLEARLPPLKNFVFPGGSRLAAKLQYARSLARNAERKVVALNKKEKVRPQVLKYLNRLSDFLFMLARKMNQEMGVNEKIWVGKRT</sequence>
<dbReference type="UniPathway" id="UPA00148">
    <property type="reaction ID" value="UER00233"/>
</dbReference>
<proteinExistence type="inferred from homology"/>
<dbReference type="EMBL" id="MGHD01000010">
    <property type="protein sequence ID" value="OGM60008.1"/>
    <property type="molecule type" value="Genomic_DNA"/>
</dbReference>
<dbReference type="Proteomes" id="UP000176404">
    <property type="component" value="Unassembled WGS sequence"/>
</dbReference>
<dbReference type="STRING" id="1802517.A2892_03620"/>
<dbReference type="PANTHER" id="PTHR12213">
    <property type="entry name" value="CORRINOID ADENOSYLTRANSFERASE"/>
    <property type="match status" value="1"/>
</dbReference>
<comment type="similarity">
    <text evidence="4">Belongs to the Cob(I)alamin adenosyltransferase family.</text>
</comment>
<organism evidence="6 7">
    <name type="scientific">Candidatus Woesebacteria bacterium RIFCSPLOWO2_01_FULL_39_10b</name>
    <dbReference type="NCBI Taxonomy" id="1802517"/>
    <lineage>
        <taxon>Bacteria</taxon>
        <taxon>Candidatus Woeseibacteriota</taxon>
    </lineage>
</organism>
<dbReference type="GO" id="GO:0005524">
    <property type="term" value="F:ATP binding"/>
    <property type="evidence" value="ECO:0007669"/>
    <property type="project" value="UniProtKB-UniRule"/>
</dbReference>
<evidence type="ECO:0000256" key="3">
    <source>
        <dbReference type="ARBA" id="ARBA00022840"/>
    </source>
</evidence>
<dbReference type="SUPFAM" id="SSF89028">
    <property type="entry name" value="Cobalamin adenosyltransferase-like"/>
    <property type="match status" value="1"/>
</dbReference>
<comment type="pathway">
    <text evidence="4">Cofactor biosynthesis; adenosylcobalamin biosynthesis; adenosylcobalamin from cob(II)yrinate a,c-diamide: step 2/7.</text>
</comment>
<evidence type="ECO:0000256" key="2">
    <source>
        <dbReference type="ARBA" id="ARBA00022741"/>
    </source>
</evidence>
<evidence type="ECO:0000259" key="5">
    <source>
        <dbReference type="Pfam" id="PF01923"/>
    </source>
</evidence>
<keyword evidence="2 4" id="KW-0547">Nucleotide-binding</keyword>
<dbReference type="InterPro" id="IPR029499">
    <property type="entry name" value="PduO-typ"/>
</dbReference>
<reference evidence="6 7" key="1">
    <citation type="journal article" date="2016" name="Nat. Commun.">
        <title>Thousands of microbial genomes shed light on interconnected biogeochemical processes in an aquifer system.</title>
        <authorList>
            <person name="Anantharaman K."/>
            <person name="Brown C.T."/>
            <person name="Hug L.A."/>
            <person name="Sharon I."/>
            <person name="Castelle C.J."/>
            <person name="Probst A.J."/>
            <person name="Thomas B.C."/>
            <person name="Singh A."/>
            <person name="Wilkins M.J."/>
            <person name="Karaoz U."/>
            <person name="Brodie E.L."/>
            <person name="Williams K.H."/>
            <person name="Hubbard S.S."/>
            <person name="Banfield J.F."/>
        </authorList>
    </citation>
    <scope>NUCLEOTIDE SEQUENCE [LARGE SCALE GENOMIC DNA]</scope>
</reference>